<feature type="signal peptide" evidence="6">
    <location>
        <begin position="1"/>
        <end position="24"/>
    </location>
</feature>
<name>A0AAW1JTS7_SAPOF</name>
<evidence type="ECO:0000256" key="5">
    <source>
        <dbReference type="RuleBase" id="RU004336"/>
    </source>
</evidence>
<evidence type="ECO:0000256" key="3">
    <source>
        <dbReference type="ARBA" id="ARBA00023295"/>
    </source>
</evidence>
<dbReference type="InterPro" id="IPR000490">
    <property type="entry name" value="Glyco_hydro_17"/>
</dbReference>
<keyword evidence="2 5" id="KW-0378">Hydrolase</keyword>
<organism evidence="7 8">
    <name type="scientific">Saponaria officinalis</name>
    <name type="common">Common soapwort</name>
    <name type="synonym">Lychnis saponaria</name>
    <dbReference type="NCBI Taxonomy" id="3572"/>
    <lineage>
        <taxon>Eukaryota</taxon>
        <taxon>Viridiplantae</taxon>
        <taxon>Streptophyta</taxon>
        <taxon>Embryophyta</taxon>
        <taxon>Tracheophyta</taxon>
        <taxon>Spermatophyta</taxon>
        <taxon>Magnoliopsida</taxon>
        <taxon>eudicotyledons</taxon>
        <taxon>Gunneridae</taxon>
        <taxon>Pentapetalae</taxon>
        <taxon>Caryophyllales</taxon>
        <taxon>Caryophyllaceae</taxon>
        <taxon>Caryophylleae</taxon>
        <taxon>Saponaria</taxon>
    </lineage>
</organism>
<comment type="similarity">
    <text evidence="1 4">Belongs to the glycosyl hydrolase 17 family.</text>
</comment>
<dbReference type="AlphaFoldDB" id="A0AAW1JTS7"/>
<dbReference type="EMBL" id="JBDFQZ010000007">
    <property type="protein sequence ID" value="KAK9707391.1"/>
    <property type="molecule type" value="Genomic_DNA"/>
</dbReference>
<keyword evidence="6" id="KW-0732">Signal</keyword>
<comment type="caution">
    <text evidence="7">The sequence shown here is derived from an EMBL/GenBank/DDBJ whole genome shotgun (WGS) entry which is preliminary data.</text>
</comment>
<dbReference type="SUPFAM" id="SSF51445">
    <property type="entry name" value="(Trans)glycosidases"/>
    <property type="match status" value="1"/>
</dbReference>
<proteinExistence type="inferred from homology"/>
<evidence type="ECO:0000256" key="2">
    <source>
        <dbReference type="ARBA" id="ARBA00022801"/>
    </source>
</evidence>
<evidence type="ECO:0000313" key="7">
    <source>
        <dbReference type="EMBL" id="KAK9707391.1"/>
    </source>
</evidence>
<protein>
    <recommendedName>
        <fullName evidence="9">Glucan endo-1,3-beta-D-glucosidase</fullName>
    </recommendedName>
</protein>
<reference evidence="7" key="1">
    <citation type="submission" date="2024-03" db="EMBL/GenBank/DDBJ databases">
        <title>WGS assembly of Saponaria officinalis var. Norfolk2.</title>
        <authorList>
            <person name="Jenkins J."/>
            <person name="Shu S."/>
            <person name="Grimwood J."/>
            <person name="Barry K."/>
            <person name="Goodstein D."/>
            <person name="Schmutz J."/>
            <person name="Leebens-Mack J."/>
            <person name="Osbourn A."/>
        </authorList>
    </citation>
    <scope>NUCLEOTIDE SEQUENCE [LARGE SCALE GENOMIC DNA]</scope>
    <source>
        <strain evidence="7">JIC</strain>
    </source>
</reference>
<evidence type="ECO:0000256" key="1">
    <source>
        <dbReference type="ARBA" id="ARBA00008773"/>
    </source>
</evidence>
<feature type="chain" id="PRO_5043855942" description="Glucan endo-1,3-beta-D-glucosidase" evidence="6">
    <location>
        <begin position="25"/>
        <end position="342"/>
    </location>
</feature>
<sequence>MSMIDCSVILVWCILLALSTTIDGAQVGICYGTIASNLPPPPTVVSVLQSNAIGAVRIFKPDPEVLQSFSGTWIKLMVGVPNEVLPLLAQNPINYSSQWLQDNIFAYIPPTQIKYIAVGNEIFIKDPYYTPFLIPSIKILNQALISLNLDQIIKLSSPQAACVLTKSFPPSNGTFNPELLPHMNSLLKFLYETDSPFMVNVYPFLSYLNNPRDIGLDYALFSTLNVMMDNGLYYNNLFDATLDSFVAAMERAGFGGVRLVVSETGWPTAGSKAAGTENARVYNENVVRRAIGNVGTPKRPGVGMEVYLFDLFDEDQKIGEEFEKHFGVFGISGDKVYDVCFT</sequence>
<keyword evidence="3 5" id="KW-0326">Glycosidase</keyword>
<dbReference type="FunFam" id="3.20.20.80:FF:000010">
    <property type="entry name" value="glucan endo-1,3-beta-glucosidase, basic"/>
    <property type="match status" value="1"/>
</dbReference>
<evidence type="ECO:0008006" key="9">
    <source>
        <dbReference type="Google" id="ProtNLM"/>
    </source>
</evidence>
<dbReference type="Proteomes" id="UP001443914">
    <property type="component" value="Unassembled WGS sequence"/>
</dbReference>
<dbReference type="PROSITE" id="PS00587">
    <property type="entry name" value="GLYCOSYL_HYDROL_F17"/>
    <property type="match status" value="1"/>
</dbReference>
<evidence type="ECO:0000313" key="8">
    <source>
        <dbReference type="Proteomes" id="UP001443914"/>
    </source>
</evidence>
<accession>A0AAW1JTS7</accession>
<dbReference type="GO" id="GO:0004553">
    <property type="term" value="F:hydrolase activity, hydrolyzing O-glycosyl compounds"/>
    <property type="evidence" value="ECO:0007669"/>
    <property type="project" value="InterPro"/>
</dbReference>
<dbReference type="PANTHER" id="PTHR32227">
    <property type="entry name" value="GLUCAN ENDO-1,3-BETA-GLUCOSIDASE BG1-RELATED-RELATED"/>
    <property type="match status" value="1"/>
</dbReference>
<evidence type="ECO:0000256" key="4">
    <source>
        <dbReference type="RuleBase" id="RU004335"/>
    </source>
</evidence>
<keyword evidence="8" id="KW-1185">Reference proteome</keyword>
<dbReference type="InterPro" id="IPR017853">
    <property type="entry name" value="GH"/>
</dbReference>
<dbReference type="Gene3D" id="3.20.20.80">
    <property type="entry name" value="Glycosidases"/>
    <property type="match status" value="1"/>
</dbReference>
<evidence type="ECO:0000256" key="6">
    <source>
        <dbReference type="SAM" id="SignalP"/>
    </source>
</evidence>
<dbReference type="GO" id="GO:0005975">
    <property type="term" value="P:carbohydrate metabolic process"/>
    <property type="evidence" value="ECO:0007669"/>
    <property type="project" value="InterPro"/>
</dbReference>
<gene>
    <name evidence="7" type="ORF">RND81_07G194600</name>
</gene>
<dbReference type="InterPro" id="IPR044965">
    <property type="entry name" value="Glyco_hydro_17_plant"/>
</dbReference>
<dbReference type="Pfam" id="PF00332">
    <property type="entry name" value="Glyco_hydro_17"/>
    <property type="match status" value="1"/>
</dbReference>